<proteinExistence type="predicted"/>
<evidence type="ECO:0000259" key="4">
    <source>
        <dbReference type="Pfam" id="PF25469"/>
    </source>
</evidence>
<feature type="domain" description="Nephrocystin 3-like N-terminal" evidence="3">
    <location>
        <begin position="329"/>
        <end position="468"/>
    </location>
</feature>
<dbReference type="Gene3D" id="3.40.50.300">
    <property type="entry name" value="P-loop containing nucleotide triphosphate hydrolases"/>
    <property type="match status" value="1"/>
</dbReference>
<dbReference type="Proteomes" id="UP001501920">
    <property type="component" value="Chromosome 7"/>
</dbReference>
<reference evidence="5" key="2">
    <citation type="submission" date="2025-08" db="UniProtKB">
        <authorList>
            <consortium name="Ensembl"/>
        </authorList>
    </citation>
    <scope>IDENTIFICATION</scope>
</reference>
<sequence>MACVKVYLCSSPEDSVVERKFLRANVFPKLRDHCRRTHGVDFRVIDPYEGMDSGSWPRQKVRLQLIEECRVNSLGPFFVGLVGEEYGAACLPEQVELSEFLMLLQVCQQIGFRCGILEDCYRRDENTVPPSFCLLISHIRRVHQPEQSMEDSDWHDVLAKGRKILHDVVTHCVLEGDIHPEKAQKYFRSSLENDLHFALEGRSPADIKRCLCYVNKTAKEADHNNKGNESHVGFQSPSVRLRQLRDDFLPNMVRTHRALVYTTTTEYDGQQSYAEDLGHQVYSDLRKLIDRCVVREKDQTHDLLSQQRDLCHIFSCRYKIEREEVRHVRAYLEQNTKHPFILIGGPCTGKSVFLAHCANQVCFQLTCSLSDPMVIVQFSDLNSSLKQSLSSMCHQLALSYNQPYNICPKDIFELKETFNNLLTTSSLSSNHLILIIDGLDQMPNTHVPLDLSWLPKTLPSNVKLFISSTPTKSGLLSALRGCYPESTFFFELEPLDSKSCNRMLKTLLLSANRKITSGQQMYVNQVFKKCSLPLYVELLHRQVCCWGSELEITSETLVPGIHTNIGRFLDDLEEKHGKVLVSRVVQYLTLSRHGLTEPELTDILSCDDEVLSTFIPVDYTVPYKLRVPEVVVERLLLDLKGFLMVRKTSGTKTLFWVSRHFNLVIFKRYLTTDEREKMHTLMANYFSGRWSCGTAKPLIITGRPSMKMLNPSKDLKIHMDRQIPGQPWMIQPLTSILPACDSSEKAHPNLRKLQELPFHLMQSGNIEELGHMMLSQGFLHAMFQAMLAEDLIFWLEKTSQKVFPRECRLLATILKTSTCWPKNFEDLAPIMQAKLFPFINVFPELEELVHQASHDDTMKSTGVNTMLFPTPSVPATHWVPPETDVSPIINAAVSQSGSAMVIQDNSSAWVWNGSDSEGFTLCQNSEFQFADVRCSANVFMLSTQSGKFLLWDTKAPSHLQEVQTKFTEQGQNTIEGILVCKGKIFAFSKRRRSIRVFAEGIEVTPLQCSSGVTCLSSSKDGHLIFGGQNEGTVSVFNSQTGQLLASFMCSAGMSLFDLIFLQNGETITCVDSTGSVFVWDLKMKLNPILIKESLSCTNEEVLSTDHSENNLLLICKSHQIQIIAGYLLDVVDKFNALNGKTFVQAILDPDAHFIFALMNDCPFLLVWNRVSGQCMLSLDIGGTQAFTLTKLRDFPYLTAVTSLGVVSWDMDLILVAASTPKSGKKVVKVVVEPLGEHFYTGDGSELVWRWTVSDGKLESHLLHHGPVETMVLSFDGAHLVTIASGDIYIWNTSTKENVHRICFSQASQILLTPKGNLAVSLSETGISRVWKLCSGHVICSIHHHLRDAVISPESTFLLGINGGDLLAVSLWSGYVIKQFSNSEWSEVVAFLPLSDHPDYVIVMTRSGALYSWKLTEETVCQQFQFPESFEYPPQFLKLSSDGSYGIVSVAESKIKILDVYHGKLCSLNAEGQVCPPFVDISRTYAVYVCSPSVRCQNYSCDFHNKEILVAIRVTDGKRVGKFYLCKTPSAVVLSEELCVYVGFEDGSVGVYAINDMDLDTISRPRCQSLGLVCPFDEPEVWPPLANPDLTWLEAASE</sequence>
<dbReference type="Ensembl" id="ENSPNAT00000020282.2">
    <property type="protein sequence ID" value="ENSPNAP00000031382.2"/>
    <property type="gene ID" value="ENSPNAG00000018673.2"/>
</dbReference>
<dbReference type="SMART" id="SM00320">
    <property type="entry name" value="WD40"/>
    <property type="match status" value="4"/>
</dbReference>
<protein>
    <recommendedName>
        <fullName evidence="7">NACHT domain-containing protein</fullName>
    </recommendedName>
</protein>
<reference evidence="5" key="3">
    <citation type="submission" date="2025-09" db="UniProtKB">
        <authorList>
            <consortium name="Ensembl"/>
        </authorList>
    </citation>
    <scope>IDENTIFICATION</scope>
</reference>
<dbReference type="STRING" id="42514.ENSPNAP00000031382"/>
<dbReference type="SUPFAM" id="SSF52540">
    <property type="entry name" value="P-loop containing nucleoside triphosphate hydrolases"/>
    <property type="match status" value="1"/>
</dbReference>
<feature type="domain" description="NWD1/2-like winged helix-turn-helix" evidence="4">
    <location>
        <begin position="564"/>
        <end position="673"/>
    </location>
</feature>
<dbReference type="SUPFAM" id="SSF50978">
    <property type="entry name" value="WD40 repeat-like"/>
    <property type="match status" value="2"/>
</dbReference>
<evidence type="ECO:0000313" key="6">
    <source>
        <dbReference type="Proteomes" id="UP001501920"/>
    </source>
</evidence>
<evidence type="ECO:0000256" key="2">
    <source>
        <dbReference type="ARBA" id="ARBA00022737"/>
    </source>
</evidence>
<accession>A0A3B4E444</accession>
<keyword evidence="2" id="KW-0677">Repeat</keyword>
<dbReference type="InterPro" id="IPR015943">
    <property type="entry name" value="WD40/YVTN_repeat-like_dom_sf"/>
</dbReference>
<dbReference type="PANTHER" id="PTHR19871:SF29">
    <property type="entry name" value="NACHT AND WD REPEAT DOMAIN-CONTAINING PROTEIN 2-LIKE"/>
    <property type="match status" value="1"/>
</dbReference>
<dbReference type="Pfam" id="PF24883">
    <property type="entry name" value="NPHP3_N"/>
    <property type="match status" value="1"/>
</dbReference>
<dbReference type="InterPro" id="IPR052752">
    <property type="entry name" value="NACHT-WD_repeat"/>
</dbReference>
<keyword evidence="6" id="KW-1185">Reference proteome</keyword>
<dbReference type="InterPro" id="IPR036322">
    <property type="entry name" value="WD40_repeat_dom_sf"/>
</dbReference>
<dbReference type="Gene3D" id="2.130.10.10">
    <property type="entry name" value="YVTN repeat-like/Quinoprotein amine dehydrogenase"/>
    <property type="match status" value="3"/>
</dbReference>
<dbReference type="GeneTree" id="ENSGT00940000165320"/>
<dbReference type="InterPro" id="IPR027417">
    <property type="entry name" value="P-loop_NTPase"/>
</dbReference>
<gene>
    <name evidence="5" type="primary">GSAP</name>
</gene>
<keyword evidence="1" id="KW-0853">WD repeat</keyword>
<dbReference type="OrthoDB" id="2325716at2759"/>
<dbReference type="InterPro" id="IPR056884">
    <property type="entry name" value="NPHP3-like_N"/>
</dbReference>
<evidence type="ECO:0000256" key="1">
    <source>
        <dbReference type="ARBA" id="ARBA00022574"/>
    </source>
</evidence>
<dbReference type="Pfam" id="PF25469">
    <property type="entry name" value="WHD_NWD1"/>
    <property type="match status" value="1"/>
</dbReference>
<dbReference type="OMA" id="HAHTSLW"/>
<dbReference type="PANTHER" id="PTHR19871">
    <property type="entry name" value="BETA TRANSDUCIN-RELATED PROTEIN"/>
    <property type="match status" value="1"/>
</dbReference>
<evidence type="ECO:0000313" key="5">
    <source>
        <dbReference type="Ensembl" id="ENSPNAP00000031382.2"/>
    </source>
</evidence>
<evidence type="ECO:0008006" key="7">
    <source>
        <dbReference type="Google" id="ProtNLM"/>
    </source>
</evidence>
<evidence type="ECO:0000259" key="3">
    <source>
        <dbReference type="Pfam" id="PF24883"/>
    </source>
</evidence>
<reference evidence="5 6" key="1">
    <citation type="submission" date="2020-10" db="EMBL/GenBank/DDBJ databases">
        <title>Pygocentrus nattereri (red-bellied piranha) genome, fPygNat1, primary haplotype.</title>
        <authorList>
            <person name="Myers G."/>
            <person name="Meyer A."/>
            <person name="Karagic N."/>
            <person name="Pippel M."/>
            <person name="Winkler S."/>
            <person name="Tracey A."/>
            <person name="Wood J."/>
            <person name="Formenti G."/>
            <person name="Howe K."/>
            <person name="Fedrigo O."/>
            <person name="Jarvis E.D."/>
        </authorList>
    </citation>
    <scope>NUCLEOTIDE SEQUENCE [LARGE SCALE GENOMIC DNA]</scope>
</reference>
<organism evidence="5 6">
    <name type="scientific">Pygocentrus nattereri</name>
    <name type="common">Red-bellied piranha</name>
    <dbReference type="NCBI Taxonomy" id="42514"/>
    <lineage>
        <taxon>Eukaryota</taxon>
        <taxon>Metazoa</taxon>
        <taxon>Chordata</taxon>
        <taxon>Craniata</taxon>
        <taxon>Vertebrata</taxon>
        <taxon>Euteleostomi</taxon>
        <taxon>Actinopterygii</taxon>
        <taxon>Neopterygii</taxon>
        <taxon>Teleostei</taxon>
        <taxon>Ostariophysi</taxon>
        <taxon>Characiformes</taxon>
        <taxon>Characoidei</taxon>
        <taxon>Pygocentrus</taxon>
    </lineage>
</organism>
<dbReference type="InterPro" id="IPR057588">
    <property type="entry name" value="NWD1/2-like_WH"/>
</dbReference>
<dbReference type="InterPro" id="IPR001680">
    <property type="entry name" value="WD40_rpt"/>
</dbReference>
<name>A0A3B4E444_PYGNA</name>